<keyword evidence="3" id="KW-1185">Reference proteome</keyword>
<proteinExistence type="predicted"/>
<dbReference type="EMBL" id="JADCKB010000012">
    <property type="protein sequence ID" value="MBE5040173.1"/>
    <property type="molecule type" value="Genomic_DNA"/>
</dbReference>
<sequence>MKTKEQVLFQDAPVGKAVISLVIPTVISQLITVVYNMADTFLSGR</sequence>
<evidence type="ECO:0000256" key="1">
    <source>
        <dbReference type="SAM" id="Phobius"/>
    </source>
</evidence>
<keyword evidence="1" id="KW-0812">Transmembrane</keyword>
<evidence type="ECO:0008006" key="4">
    <source>
        <dbReference type="Google" id="ProtNLM"/>
    </source>
</evidence>
<protein>
    <recommendedName>
        <fullName evidence="4">MATE family efflux transporter</fullName>
    </recommendedName>
</protein>
<feature type="transmembrane region" description="Helical" evidence="1">
    <location>
        <begin position="17"/>
        <end position="38"/>
    </location>
</feature>
<comment type="caution">
    <text evidence="2">The sequence shown here is derived from an EMBL/GenBank/DDBJ whole genome shotgun (WGS) entry which is preliminary data.</text>
</comment>
<name>A0A9D5LY77_9FIRM</name>
<dbReference type="Proteomes" id="UP000806542">
    <property type="component" value="Unassembled WGS sequence"/>
</dbReference>
<dbReference type="RefSeq" id="WP_226392723.1">
    <property type="nucleotide sequence ID" value="NZ_JADCKB010000012.1"/>
</dbReference>
<evidence type="ECO:0000313" key="2">
    <source>
        <dbReference type="EMBL" id="MBE5040173.1"/>
    </source>
</evidence>
<keyword evidence="1" id="KW-1133">Transmembrane helix</keyword>
<dbReference type="AlphaFoldDB" id="A0A9D5LY77"/>
<organism evidence="2 3">
    <name type="scientific">Ructibacterium gallinarum</name>
    <dbReference type="NCBI Taxonomy" id="2779355"/>
    <lineage>
        <taxon>Bacteria</taxon>
        <taxon>Bacillati</taxon>
        <taxon>Bacillota</taxon>
        <taxon>Clostridia</taxon>
        <taxon>Eubacteriales</taxon>
        <taxon>Oscillospiraceae</taxon>
        <taxon>Ructibacterium</taxon>
    </lineage>
</organism>
<evidence type="ECO:0000313" key="3">
    <source>
        <dbReference type="Proteomes" id="UP000806542"/>
    </source>
</evidence>
<keyword evidence="1" id="KW-0472">Membrane</keyword>
<gene>
    <name evidence="2" type="ORF">INF28_06825</name>
</gene>
<reference evidence="2" key="1">
    <citation type="submission" date="2020-10" db="EMBL/GenBank/DDBJ databases">
        <title>ChiBAC.</title>
        <authorList>
            <person name="Zenner C."/>
            <person name="Hitch T.C.A."/>
            <person name="Clavel T."/>
        </authorList>
    </citation>
    <scope>NUCLEOTIDE SEQUENCE</scope>
    <source>
        <strain evidence="2">DSM 107454</strain>
    </source>
</reference>
<accession>A0A9D5LY77</accession>